<reference evidence="5" key="1">
    <citation type="submission" date="2023-01" db="EMBL/GenBank/DDBJ databases">
        <title>Complete genome sequence of Planctobacterium marinum strain Dej080120_11.</title>
        <authorList>
            <person name="Ueki S."/>
            <person name="Maruyama F."/>
        </authorList>
    </citation>
    <scope>NUCLEOTIDE SEQUENCE</scope>
    <source>
        <strain evidence="5">Dej080120_11</strain>
    </source>
</reference>
<dbReference type="GO" id="GO:0051304">
    <property type="term" value="P:chromosome separation"/>
    <property type="evidence" value="ECO:0007669"/>
    <property type="project" value="InterPro"/>
</dbReference>
<evidence type="ECO:0000256" key="2">
    <source>
        <dbReference type="ARBA" id="ARBA00022618"/>
    </source>
</evidence>
<dbReference type="InterPro" id="IPR005234">
    <property type="entry name" value="ScpB_csome_segregation"/>
</dbReference>
<dbReference type="Pfam" id="PF04079">
    <property type="entry name" value="SMC_ScpB"/>
    <property type="match status" value="1"/>
</dbReference>
<dbReference type="InterPro" id="IPR036388">
    <property type="entry name" value="WH-like_DNA-bd_sf"/>
</dbReference>
<evidence type="ECO:0000256" key="1">
    <source>
        <dbReference type="ARBA" id="ARBA00022490"/>
    </source>
</evidence>
<sequence length="199" mass="22579">MGIVAKVKKAQLKQIIEAAIFVADKPVTHELLQESILAEFELSKKYLTQLLNEIEKDYADRGIRLVKVASGFRFQSDASLNPWVGRLWQEQVPRYSRALLETLSLIAYRQPITRGEIEQVRGVSVSSNIIKTLMERDWIKSVGHKEVPGRPALYATTSEFLDYFGLKTLAELPSVALFEEQSKQDTQALFPDEPVKEEA</sequence>
<dbReference type="InterPro" id="IPR036390">
    <property type="entry name" value="WH_DNA-bd_sf"/>
</dbReference>
<keyword evidence="2" id="KW-0132">Cell division</keyword>
<protein>
    <submittedName>
        <fullName evidence="5">Segregation and condensation protein B</fullName>
    </submittedName>
</protein>
<dbReference type="AlphaFoldDB" id="A0AA48HSS2"/>
<keyword evidence="3" id="KW-0159">Chromosome partition</keyword>
<dbReference type="EMBL" id="AP027272">
    <property type="protein sequence ID" value="BDX07319.1"/>
    <property type="molecule type" value="Genomic_DNA"/>
</dbReference>
<name>A0AA48HSS2_9ALTE</name>
<dbReference type="Gene3D" id="1.10.10.10">
    <property type="entry name" value="Winged helix-like DNA-binding domain superfamily/Winged helix DNA-binding domain"/>
    <property type="match status" value="2"/>
</dbReference>
<evidence type="ECO:0000256" key="3">
    <source>
        <dbReference type="ARBA" id="ARBA00022829"/>
    </source>
</evidence>
<evidence type="ECO:0000313" key="5">
    <source>
        <dbReference type="EMBL" id="BDX07319.1"/>
    </source>
</evidence>
<dbReference type="PANTHER" id="PTHR34298:SF2">
    <property type="entry name" value="SEGREGATION AND CONDENSATION PROTEIN B"/>
    <property type="match status" value="1"/>
</dbReference>
<evidence type="ECO:0000313" key="6">
    <source>
        <dbReference type="Proteomes" id="UP001333710"/>
    </source>
</evidence>
<organism evidence="5 6">
    <name type="scientific">Planctobacterium marinum</name>
    <dbReference type="NCBI Taxonomy" id="1631968"/>
    <lineage>
        <taxon>Bacteria</taxon>
        <taxon>Pseudomonadati</taxon>
        <taxon>Pseudomonadota</taxon>
        <taxon>Gammaproteobacteria</taxon>
        <taxon>Alteromonadales</taxon>
        <taxon>Alteromonadaceae</taxon>
        <taxon>Planctobacterium</taxon>
    </lineage>
</organism>
<proteinExistence type="predicted"/>
<dbReference type="KEGG" id="pmaw:MACH26_28400"/>
<dbReference type="GO" id="GO:0051301">
    <property type="term" value="P:cell division"/>
    <property type="evidence" value="ECO:0007669"/>
    <property type="project" value="UniProtKB-KW"/>
</dbReference>
<keyword evidence="1" id="KW-0963">Cytoplasm</keyword>
<dbReference type="PIRSF" id="PIRSF019345">
    <property type="entry name" value="ScpB"/>
    <property type="match status" value="1"/>
</dbReference>
<accession>A0AA48HSS2</accession>
<dbReference type="NCBIfam" id="TIGR00281">
    <property type="entry name" value="SMC-Scp complex subunit ScpB"/>
    <property type="match status" value="1"/>
</dbReference>
<evidence type="ECO:0000256" key="4">
    <source>
        <dbReference type="ARBA" id="ARBA00023306"/>
    </source>
</evidence>
<gene>
    <name evidence="5" type="primary">scpB</name>
    <name evidence="5" type="ORF">MACH26_28400</name>
</gene>
<dbReference type="SUPFAM" id="SSF46785">
    <property type="entry name" value="Winged helix' DNA-binding domain"/>
    <property type="match status" value="2"/>
</dbReference>
<dbReference type="Proteomes" id="UP001333710">
    <property type="component" value="Chromosome"/>
</dbReference>
<keyword evidence="6" id="KW-1185">Reference proteome</keyword>
<keyword evidence="4" id="KW-0131">Cell cycle</keyword>
<dbReference type="PANTHER" id="PTHR34298">
    <property type="entry name" value="SEGREGATION AND CONDENSATION PROTEIN B"/>
    <property type="match status" value="1"/>
</dbReference>